<protein>
    <submittedName>
        <fullName evidence="1">Uncharacterized protein</fullName>
    </submittedName>
</protein>
<dbReference type="Proteomes" id="UP000233556">
    <property type="component" value="Unassembled WGS sequence"/>
</dbReference>
<dbReference type="AlphaFoldDB" id="A0A2I0T6W9"/>
<evidence type="ECO:0000313" key="2">
    <source>
        <dbReference type="Proteomes" id="UP000233556"/>
    </source>
</evidence>
<accession>A0A2I0T6W9</accession>
<sequence length="82" mass="9198">MLLLQPKGSSEPTIDYPSDQRSWWHMEACSLPCTLGHAGSFKMAILAMPHDEFKGSPTAEHLNYQKGFCFLLDDPNSGMIRL</sequence>
<reference evidence="2" key="2">
    <citation type="submission" date="2017-12" db="EMBL/GenBank/DDBJ databases">
        <title>Genome sequence of the Bar-tailed Godwit (Limosa lapponica baueri).</title>
        <authorList>
            <person name="Lima N.C.B."/>
            <person name="Parody-Merino A.M."/>
            <person name="Battley P.F."/>
            <person name="Fidler A.E."/>
            <person name="Prosdocimi F."/>
        </authorList>
    </citation>
    <scope>NUCLEOTIDE SEQUENCE [LARGE SCALE GENOMIC DNA]</scope>
</reference>
<organism evidence="1 2">
    <name type="scientific">Limosa lapponica baueri</name>
    <dbReference type="NCBI Taxonomy" id="1758121"/>
    <lineage>
        <taxon>Eukaryota</taxon>
        <taxon>Metazoa</taxon>
        <taxon>Chordata</taxon>
        <taxon>Craniata</taxon>
        <taxon>Vertebrata</taxon>
        <taxon>Euteleostomi</taxon>
        <taxon>Archelosauria</taxon>
        <taxon>Archosauria</taxon>
        <taxon>Dinosauria</taxon>
        <taxon>Saurischia</taxon>
        <taxon>Theropoda</taxon>
        <taxon>Coelurosauria</taxon>
        <taxon>Aves</taxon>
        <taxon>Neognathae</taxon>
        <taxon>Neoaves</taxon>
        <taxon>Charadriiformes</taxon>
        <taxon>Scolopacidae</taxon>
        <taxon>Limosa</taxon>
    </lineage>
</organism>
<dbReference type="EMBL" id="KZ516851">
    <property type="protein sequence ID" value="PKU29522.1"/>
    <property type="molecule type" value="Genomic_DNA"/>
</dbReference>
<evidence type="ECO:0000313" key="1">
    <source>
        <dbReference type="EMBL" id="PKU29522.1"/>
    </source>
</evidence>
<reference evidence="2" key="1">
    <citation type="submission" date="2017-11" db="EMBL/GenBank/DDBJ databases">
        <authorList>
            <person name="Lima N.C."/>
            <person name="Parody-Merino A.M."/>
            <person name="Battley P.F."/>
            <person name="Fidler A.E."/>
            <person name="Prosdocimi F."/>
        </authorList>
    </citation>
    <scope>NUCLEOTIDE SEQUENCE [LARGE SCALE GENOMIC DNA]</scope>
</reference>
<keyword evidence="2" id="KW-1185">Reference proteome</keyword>
<gene>
    <name evidence="1" type="ORF">llap_20174</name>
</gene>
<proteinExistence type="predicted"/>
<name>A0A2I0T6W9_LIMLA</name>